<sequence>MASEATGSSPQTTFFITNHNTYEHDKAPFEVDRTALDILDFAVVAAENFIKIRKQREKNQLEREVIAGGVPSDVETVDHLFSRVEKKYKWTDRGGIKAVLKMLRKMDINIVNILKKTWNDIKSALPLIGMEKDLEEEMKLI</sequence>
<dbReference type="EMBL" id="MU826387">
    <property type="protein sequence ID" value="KAJ7376908.1"/>
    <property type="molecule type" value="Genomic_DNA"/>
</dbReference>
<dbReference type="AlphaFoldDB" id="A0A9W9Z807"/>
<protein>
    <submittedName>
        <fullName evidence="1">Uncharacterized protein</fullName>
    </submittedName>
</protein>
<comment type="caution">
    <text evidence="1">The sequence shown here is derived from an EMBL/GenBank/DDBJ whole genome shotgun (WGS) entry which is preliminary data.</text>
</comment>
<gene>
    <name evidence="1" type="ORF">OS493_031789</name>
</gene>
<proteinExistence type="predicted"/>
<organism evidence="1 2">
    <name type="scientific">Desmophyllum pertusum</name>
    <dbReference type="NCBI Taxonomy" id="174260"/>
    <lineage>
        <taxon>Eukaryota</taxon>
        <taxon>Metazoa</taxon>
        <taxon>Cnidaria</taxon>
        <taxon>Anthozoa</taxon>
        <taxon>Hexacorallia</taxon>
        <taxon>Scleractinia</taxon>
        <taxon>Caryophylliina</taxon>
        <taxon>Caryophylliidae</taxon>
        <taxon>Desmophyllum</taxon>
    </lineage>
</organism>
<name>A0A9W9Z807_9CNID</name>
<dbReference type="Proteomes" id="UP001163046">
    <property type="component" value="Unassembled WGS sequence"/>
</dbReference>
<reference evidence="1" key="1">
    <citation type="submission" date="2023-01" db="EMBL/GenBank/DDBJ databases">
        <title>Genome assembly of the deep-sea coral Lophelia pertusa.</title>
        <authorList>
            <person name="Herrera S."/>
            <person name="Cordes E."/>
        </authorList>
    </citation>
    <scope>NUCLEOTIDE SEQUENCE</scope>
    <source>
        <strain evidence="1">USNM1676648</strain>
        <tissue evidence="1">Polyp</tissue>
    </source>
</reference>
<evidence type="ECO:0000313" key="2">
    <source>
        <dbReference type="Proteomes" id="UP001163046"/>
    </source>
</evidence>
<accession>A0A9W9Z807</accession>
<evidence type="ECO:0000313" key="1">
    <source>
        <dbReference type="EMBL" id="KAJ7376908.1"/>
    </source>
</evidence>
<dbReference type="OrthoDB" id="25620at2759"/>
<keyword evidence="2" id="KW-1185">Reference proteome</keyword>